<protein>
    <recommendedName>
        <fullName evidence="8">Mitochondrial import inner membrane translocase subunit</fullName>
    </recommendedName>
</protein>
<dbReference type="Pfam" id="PF02953">
    <property type="entry name" value="zf-Tim10_DDP"/>
    <property type="match status" value="1"/>
</dbReference>
<comment type="subunit">
    <text evidence="8">Heterohexamer.</text>
</comment>
<dbReference type="SUPFAM" id="SSF144122">
    <property type="entry name" value="Tim10-like"/>
    <property type="match status" value="1"/>
</dbReference>
<evidence type="ECO:0000256" key="7">
    <source>
        <dbReference type="ARBA" id="ARBA00023186"/>
    </source>
</evidence>
<gene>
    <name evidence="10" type="ORF">Micbo1qcDRAFT_159438</name>
</gene>
<organism evidence="10 11">
    <name type="scientific">Microdochium bolleyi</name>
    <dbReference type="NCBI Taxonomy" id="196109"/>
    <lineage>
        <taxon>Eukaryota</taxon>
        <taxon>Fungi</taxon>
        <taxon>Dikarya</taxon>
        <taxon>Ascomycota</taxon>
        <taxon>Pezizomycotina</taxon>
        <taxon>Sordariomycetes</taxon>
        <taxon>Xylariomycetidae</taxon>
        <taxon>Xylariales</taxon>
        <taxon>Microdochiaceae</taxon>
        <taxon>Microdochium</taxon>
    </lineage>
</organism>
<dbReference type="EMBL" id="KQ964247">
    <property type="protein sequence ID" value="KXJ94326.1"/>
    <property type="molecule type" value="Genomic_DNA"/>
</dbReference>
<dbReference type="InterPro" id="IPR004217">
    <property type="entry name" value="Tim10-like"/>
</dbReference>
<evidence type="ECO:0000313" key="11">
    <source>
        <dbReference type="Proteomes" id="UP000070501"/>
    </source>
</evidence>
<keyword evidence="3 8" id="KW-0999">Mitochondrion inner membrane</keyword>
<dbReference type="InParanoid" id="A0A136JB48"/>
<keyword evidence="3 8" id="KW-0472">Membrane</keyword>
<comment type="similarity">
    <text evidence="2 8">Belongs to the small Tim family.</text>
</comment>
<sequence>MDNTTISESDLARLNEKDKSELRTILNNEAQKSRVQSTVHSLTDTCFTKCITGNIKSGKLDKTEESCMANCAERFLDASKLTMSHLQGMRN</sequence>
<evidence type="ECO:0000256" key="8">
    <source>
        <dbReference type="RuleBase" id="RU367043"/>
    </source>
</evidence>
<dbReference type="Gene3D" id="1.10.287.810">
    <property type="entry name" value="Mitochondrial import inner membrane translocase subunit tim13 like domains"/>
    <property type="match status" value="1"/>
</dbReference>
<feature type="domain" description="Tim10-like" evidence="9">
    <location>
        <begin position="25"/>
        <end position="87"/>
    </location>
</feature>
<dbReference type="InterPro" id="IPR035427">
    <property type="entry name" value="Tim10-like_dom_sf"/>
</dbReference>
<dbReference type="GO" id="GO:0005743">
    <property type="term" value="C:mitochondrial inner membrane"/>
    <property type="evidence" value="ECO:0007669"/>
    <property type="project" value="UniProtKB-SubCell"/>
</dbReference>
<evidence type="ECO:0000256" key="5">
    <source>
        <dbReference type="ARBA" id="ARBA00023010"/>
    </source>
</evidence>
<comment type="domain">
    <text evidence="8">The twin CX3C motif contains 4 conserved Cys residues that form 2 disulfide bonds in the mitochondrial intermembrane space.</text>
</comment>
<dbReference type="GO" id="GO:0015031">
    <property type="term" value="P:protein transport"/>
    <property type="evidence" value="ECO:0007669"/>
    <property type="project" value="UniProtKB-KW"/>
</dbReference>
<evidence type="ECO:0000256" key="6">
    <source>
        <dbReference type="ARBA" id="ARBA00023157"/>
    </source>
</evidence>
<dbReference type="AlphaFoldDB" id="A0A136JB48"/>
<dbReference type="STRING" id="196109.A0A136JB48"/>
<comment type="function">
    <text evidence="8">Mitochondrial intermembrane chaperone that participates in the import and insertion of some multi-pass transmembrane proteins into the mitochondrial inner membrane. Also required for the transfer of beta-barrel precursors from the TOM complex to the sorting and assembly machinery (SAM complex) of the outer membrane. Acts as a chaperone-like protein that protects the hydrophobic precursors from aggregation and guide them through the mitochondrial intermembrane space.</text>
</comment>
<reference evidence="11" key="1">
    <citation type="submission" date="2016-02" db="EMBL/GenBank/DDBJ databases">
        <title>Draft genome sequence of Microdochium bolleyi, a fungal endophyte of beachgrass.</title>
        <authorList>
            <consortium name="DOE Joint Genome Institute"/>
            <person name="David A.S."/>
            <person name="May G."/>
            <person name="Haridas S."/>
            <person name="Lim J."/>
            <person name="Wang M."/>
            <person name="Labutti K."/>
            <person name="Lipzen A."/>
            <person name="Barry K."/>
            <person name="Grigoriev I.V."/>
        </authorList>
    </citation>
    <scope>NUCLEOTIDE SEQUENCE [LARGE SCALE GENOMIC DNA]</scope>
    <source>
        <strain evidence="11">J235TASD1</strain>
    </source>
</reference>
<evidence type="ECO:0000259" key="9">
    <source>
        <dbReference type="Pfam" id="PF02953"/>
    </source>
</evidence>
<evidence type="ECO:0000256" key="4">
    <source>
        <dbReference type="ARBA" id="ARBA00022927"/>
    </source>
</evidence>
<proteinExistence type="inferred from homology"/>
<evidence type="ECO:0000256" key="3">
    <source>
        <dbReference type="ARBA" id="ARBA00022792"/>
    </source>
</evidence>
<keyword evidence="6 8" id="KW-1015">Disulfide bond</keyword>
<dbReference type="Proteomes" id="UP000070501">
    <property type="component" value="Unassembled WGS sequence"/>
</dbReference>
<evidence type="ECO:0000256" key="2">
    <source>
        <dbReference type="ARBA" id="ARBA00006720"/>
    </source>
</evidence>
<accession>A0A136JB48</accession>
<keyword evidence="8" id="KW-0496">Mitochondrion</keyword>
<evidence type="ECO:0000256" key="1">
    <source>
        <dbReference type="ARBA" id="ARBA00004137"/>
    </source>
</evidence>
<keyword evidence="11" id="KW-1185">Reference proteome</keyword>
<keyword evidence="8" id="KW-0813">Transport</keyword>
<keyword evidence="4 8" id="KW-0653">Protein transport</keyword>
<keyword evidence="5 8" id="KW-0811">Translocation</keyword>
<name>A0A136JB48_9PEZI</name>
<comment type="subcellular location">
    <subcellularLocation>
        <location evidence="1 8">Mitochondrion inner membrane</location>
        <topology evidence="1 8">Peripheral membrane protein</topology>
        <orientation evidence="1 8">Intermembrane side</orientation>
    </subcellularLocation>
</comment>
<dbReference type="OrthoDB" id="344165at2759"/>
<dbReference type="FunCoup" id="A0A136JB48">
    <property type="interactions" value="496"/>
</dbReference>
<evidence type="ECO:0000313" key="10">
    <source>
        <dbReference type="EMBL" id="KXJ94326.1"/>
    </source>
</evidence>
<keyword evidence="7 8" id="KW-0143">Chaperone</keyword>